<name>A0A2N0I1I2_9SPHN</name>
<reference evidence="2 3" key="1">
    <citation type="submission" date="2017-11" db="EMBL/GenBank/DDBJ databases">
        <title>Genomic Encyclopedia of Type Strains, Phase III (KMG-III): the genomes of soil and plant-associated and newly described type strains.</title>
        <authorList>
            <person name="Whitman W."/>
        </authorList>
    </citation>
    <scope>NUCLEOTIDE SEQUENCE [LARGE SCALE GENOMIC DNA]</scope>
    <source>
        <strain evidence="2 3">CGMCC 1.12274</strain>
    </source>
</reference>
<keyword evidence="1" id="KW-0472">Membrane</keyword>
<evidence type="ECO:0000313" key="2">
    <source>
        <dbReference type="EMBL" id="PKB25047.1"/>
    </source>
</evidence>
<protein>
    <submittedName>
        <fullName evidence="2">Uncharacterized protein</fullName>
    </submittedName>
</protein>
<gene>
    <name evidence="2" type="ORF">B0I00_0228</name>
</gene>
<keyword evidence="3" id="KW-1185">Reference proteome</keyword>
<feature type="transmembrane region" description="Helical" evidence="1">
    <location>
        <begin position="14"/>
        <end position="32"/>
    </location>
</feature>
<evidence type="ECO:0000256" key="1">
    <source>
        <dbReference type="SAM" id="Phobius"/>
    </source>
</evidence>
<dbReference type="AlphaFoldDB" id="A0A2N0I1I2"/>
<accession>A0A2N0I1I2</accession>
<sequence length="45" mass="5023">MPRLPTNAPQFDPLYSLILISLTVFLVGMLITNEQARLILAHPFG</sequence>
<comment type="caution">
    <text evidence="2">The sequence shown here is derived from an EMBL/GenBank/DDBJ whole genome shotgun (WGS) entry which is preliminary data.</text>
</comment>
<keyword evidence="1" id="KW-1133">Transmembrane helix</keyword>
<dbReference type="EMBL" id="PHUF01000002">
    <property type="protein sequence ID" value="PKB25047.1"/>
    <property type="molecule type" value="Genomic_DNA"/>
</dbReference>
<dbReference type="Proteomes" id="UP000232587">
    <property type="component" value="Unassembled WGS sequence"/>
</dbReference>
<keyword evidence="1" id="KW-0812">Transmembrane</keyword>
<proteinExistence type="predicted"/>
<organism evidence="2 3">
    <name type="scientific">Novosphingobium kunmingense</name>
    <dbReference type="NCBI Taxonomy" id="1211806"/>
    <lineage>
        <taxon>Bacteria</taxon>
        <taxon>Pseudomonadati</taxon>
        <taxon>Pseudomonadota</taxon>
        <taxon>Alphaproteobacteria</taxon>
        <taxon>Sphingomonadales</taxon>
        <taxon>Sphingomonadaceae</taxon>
        <taxon>Novosphingobium</taxon>
    </lineage>
</organism>
<dbReference type="RefSeq" id="WP_157812444.1">
    <property type="nucleotide sequence ID" value="NZ_PHUF01000002.1"/>
</dbReference>
<evidence type="ECO:0000313" key="3">
    <source>
        <dbReference type="Proteomes" id="UP000232587"/>
    </source>
</evidence>